<name>A0A2S7X1F0_9GAMM</name>
<evidence type="ECO:0000256" key="1">
    <source>
        <dbReference type="ARBA" id="ARBA00008618"/>
    </source>
</evidence>
<dbReference type="Pfam" id="PF03230">
    <property type="entry name" value="Antirestrict"/>
    <property type="match status" value="1"/>
</dbReference>
<dbReference type="RefSeq" id="WP_170066798.1">
    <property type="nucleotide sequence ID" value="NZ_BSOU01000014.1"/>
</dbReference>
<dbReference type="Proteomes" id="UP000239273">
    <property type="component" value="Unassembled WGS sequence"/>
</dbReference>
<protein>
    <recommendedName>
        <fullName evidence="4">Antirestriction protein</fullName>
    </recommendedName>
</protein>
<gene>
    <name evidence="2" type="ORF">BTO23_20730</name>
</gene>
<dbReference type="AlphaFoldDB" id="A0A2S7X1F0"/>
<evidence type="ECO:0008006" key="4">
    <source>
        <dbReference type="Google" id="ProtNLM"/>
    </source>
</evidence>
<dbReference type="InterPro" id="IPR042297">
    <property type="entry name" value="Antirestriction_sf"/>
</dbReference>
<evidence type="ECO:0000313" key="3">
    <source>
        <dbReference type="Proteomes" id="UP000239273"/>
    </source>
</evidence>
<dbReference type="EMBL" id="MSCP01000005">
    <property type="protein sequence ID" value="PQJ83568.1"/>
    <property type="molecule type" value="Genomic_DNA"/>
</dbReference>
<sequence length="137" mass="15764">MLTTSIVPVKERFAFLPSITKDFLSFEATLFSFAEMFSENYQGAYWQFISLSNGGKFLYPELEGSVRAINTYSHADVTFSSEAYGLCLTLMALSQRNAIAHRNGDEEENERLYTLYHQVRDYALEHKDAEFILTFID</sequence>
<dbReference type="Gene3D" id="3.30.70.3580">
    <property type="entry name" value="Antirestriction protein"/>
    <property type="match status" value="1"/>
</dbReference>
<dbReference type="InterPro" id="IPR004914">
    <property type="entry name" value="Antirestrict"/>
</dbReference>
<evidence type="ECO:0000313" key="2">
    <source>
        <dbReference type="EMBL" id="PQJ83568.1"/>
    </source>
</evidence>
<accession>A0A2S7X1F0</accession>
<comment type="caution">
    <text evidence="2">The sequence shown here is derived from an EMBL/GenBank/DDBJ whole genome shotgun (WGS) entry which is preliminary data.</text>
</comment>
<proteinExistence type="inferred from homology"/>
<reference evidence="2 3" key="1">
    <citation type="submission" date="2016-12" db="EMBL/GenBank/DDBJ databases">
        <title>Diversity of luminous bacteria.</title>
        <authorList>
            <person name="Yoshizawa S."/>
            <person name="Kogure K."/>
        </authorList>
    </citation>
    <scope>NUCLEOTIDE SEQUENCE [LARGE SCALE GENOMIC DNA]</scope>
    <source>
        <strain evidence="2 3">NBRC 105001</strain>
    </source>
</reference>
<comment type="similarity">
    <text evidence="1">Belongs to the antirestriction protein family.</text>
</comment>
<organism evidence="2 3">
    <name type="scientific">Aliivibrio sifiae</name>
    <dbReference type="NCBI Taxonomy" id="566293"/>
    <lineage>
        <taxon>Bacteria</taxon>
        <taxon>Pseudomonadati</taxon>
        <taxon>Pseudomonadota</taxon>
        <taxon>Gammaproteobacteria</taxon>
        <taxon>Vibrionales</taxon>
        <taxon>Vibrionaceae</taxon>
        <taxon>Aliivibrio</taxon>
    </lineage>
</organism>